<evidence type="ECO:0000256" key="6">
    <source>
        <dbReference type="ARBA" id="ARBA00022485"/>
    </source>
</evidence>
<feature type="binding site" evidence="13">
    <location>
        <position position="236"/>
    </location>
    <ligand>
        <name>[4Fe-4S] cluster</name>
        <dbReference type="ChEBI" id="CHEBI:49883"/>
        <label>2</label>
    </ligand>
</feature>
<feature type="binding site" evidence="13">
    <location>
        <position position="58"/>
    </location>
    <ligand>
        <name>[4Fe-4S] cluster</name>
        <dbReference type="ChEBI" id="CHEBI:49883"/>
        <label>1</label>
    </ligand>
</feature>
<feature type="binding site" evidence="13">
    <location>
        <position position="275"/>
    </location>
    <ligand>
        <name>[3Fe-4S] cluster</name>
        <dbReference type="ChEBI" id="CHEBI:21137"/>
    </ligand>
</feature>
<keyword evidence="8" id="KW-0732">Signal</keyword>
<feature type="binding site" evidence="13">
    <location>
        <position position="260"/>
    </location>
    <ligand>
        <name>[4Fe-4S] cluster</name>
        <dbReference type="ChEBI" id="CHEBI:49883"/>
        <label>2</label>
    </ligand>
</feature>
<keyword evidence="6 13" id="KW-0004">4Fe-4S</keyword>
<dbReference type="SUPFAM" id="SSF56770">
    <property type="entry name" value="HydA/Nqo6-like"/>
    <property type="match status" value="1"/>
</dbReference>
<dbReference type="OrthoDB" id="9766729at2"/>
<evidence type="ECO:0000259" key="15">
    <source>
        <dbReference type="Pfam" id="PF14720"/>
    </source>
</evidence>
<accession>A0A1P8F9X3</accession>
<dbReference type="GO" id="GO:0016020">
    <property type="term" value="C:membrane"/>
    <property type="evidence" value="ECO:0007669"/>
    <property type="project" value="TreeGrafter"/>
</dbReference>
<dbReference type="GO" id="GO:0030313">
    <property type="term" value="C:cell envelope"/>
    <property type="evidence" value="ECO:0007669"/>
    <property type="project" value="UniProtKB-SubCell"/>
</dbReference>
<dbReference type="InterPro" id="IPR027394">
    <property type="entry name" value="Cytochrome-c3_hydrogenase_C"/>
</dbReference>
<feature type="binding site" evidence="13">
    <location>
        <position position="61"/>
    </location>
    <ligand>
        <name>[4Fe-4S] cluster</name>
        <dbReference type="ChEBI" id="CHEBI:49883"/>
        <label>1</label>
    </ligand>
</feature>
<dbReference type="Proteomes" id="UP000185934">
    <property type="component" value="Chromosome"/>
</dbReference>
<keyword evidence="11 13" id="KW-0411">Iron-sulfur</keyword>
<evidence type="ECO:0000313" key="16">
    <source>
        <dbReference type="EMBL" id="APV45238.1"/>
    </source>
</evidence>
<organism evidence="16 17">
    <name type="scientific">Dehalogenimonas formicexedens</name>
    <dbReference type="NCBI Taxonomy" id="1839801"/>
    <lineage>
        <taxon>Bacteria</taxon>
        <taxon>Bacillati</taxon>
        <taxon>Chloroflexota</taxon>
        <taxon>Dehalococcoidia</taxon>
        <taxon>Dehalococcoidales</taxon>
        <taxon>Dehalococcoidaceae</taxon>
        <taxon>Dehalogenimonas</taxon>
    </lineage>
</organism>
<evidence type="ECO:0000259" key="14">
    <source>
        <dbReference type="Pfam" id="PF01058"/>
    </source>
</evidence>
<proteinExistence type="inferred from homology"/>
<keyword evidence="10 13" id="KW-0408">Iron</keyword>
<sequence length="318" mass="34640">MDLSILTKQELNRRDFVKIAGMTATYFGLSQALTPTIVNALEEQAAKPAVIWLNGQSCTGCVESFVNNLEPTAVDLLLDTISLRYNETVMAGSGYQAEEALAQTIAKGGYVLVVDGAIPLAENGKYCTIGGQTFVDQFKAAAKNAAVIVAAGVCSSFGGIPRFGPTGGVGILYNGTTKHNTFADIKAPVINLPTCPVHNERLVATLVYYLTFGKAPELDAYQRPVAFYGKLQHDNCARRGQFEARHFVTNFNDPKQQGYCLILKGCKGPIAFQDCWERLWNNRASYCIQSSFPCVACSQPEFFEKGNMLIAHDFNFGV</sequence>
<dbReference type="Pfam" id="PF14720">
    <property type="entry name" value="NiFe_hyd_SSU_C"/>
    <property type="match status" value="1"/>
</dbReference>
<comment type="cofactor">
    <cofactor evidence="1">
        <name>[3Fe-4S] cluster</name>
        <dbReference type="ChEBI" id="CHEBI:21137"/>
    </cofactor>
</comment>
<evidence type="ECO:0000256" key="8">
    <source>
        <dbReference type="ARBA" id="ARBA00022729"/>
    </source>
</evidence>
<dbReference type="InterPro" id="IPR006311">
    <property type="entry name" value="TAT_signal"/>
</dbReference>
<dbReference type="GO" id="GO:0051538">
    <property type="term" value="F:3 iron, 4 sulfur cluster binding"/>
    <property type="evidence" value="ECO:0007669"/>
    <property type="project" value="UniProtKB-KW"/>
</dbReference>
<evidence type="ECO:0000256" key="4">
    <source>
        <dbReference type="ARBA" id="ARBA00006605"/>
    </source>
</evidence>
<feature type="domain" description="NADH:ubiquinone oxidoreductase-like 20kDa subunit" evidence="14">
    <location>
        <begin position="58"/>
        <end position="208"/>
    </location>
</feature>
<dbReference type="GO" id="GO:0046872">
    <property type="term" value="F:metal ion binding"/>
    <property type="evidence" value="ECO:0007669"/>
    <property type="project" value="UniProtKB-KW"/>
</dbReference>
<dbReference type="NCBIfam" id="TIGR00391">
    <property type="entry name" value="hydA"/>
    <property type="match status" value="1"/>
</dbReference>
<evidence type="ECO:0000256" key="2">
    <source>
        <dbReference type="ARBA" id="ARBA00001966"/>
    </source>
</evidence>
<gene>
    <name evidence="16" type="primary">hyaA</name>
    <name evidence="16" type="synonym">hybO</name>
    <name evidence="16" type="ORF">Dform_01923</name>
</gene>
<feature type="binding site" evidence="13">
    <location>
        <position position="266"/>
    </location>
    <ligand>
        <name>[4Fe-4S] cluster</name>
        <dbReference type="ChEBI" id="CHEBI:49883"/>
        <label>2</label>
    </ligand>
</feature>
<dbReference type="GO" id="GO:0009061">
    <property type="term" value="P:anaerobic respiration"/>
    <property type="evidence" value="ECO:0007669"/>
    <property type="project" value="TreeGrafter"/>
</dbReference>
<dbReference type="PRINTS" id="PR00614">
    <property type="entry name" value="NIHGNASESMLL"/>
</dbReference>
<comment type="subunit">
    <text evidence="5">Heterodimer of a large and a small subunit.</text>
</comment>
<dbReference type="InterPro" id="IPR037148">
    <property type="entry name" value="NiFe-Hase_small_C_sf"/>
</dbReference>
<dbReference type="STRING" id="1839801.Dform_01923"/>
<keyword evidence="17" id="KW-1185">Reference proteome</keyword>
<feature type="binding site" evidence="13">
    <location>
        <position position="154"/>
    </location>
    <ligand>
        <name>[4Fe-4S] cluster</name>
        <dbReference type="ChEBI" id="CHEBI:49883"/>
        <label>1</label>
    </ligand>
</feature>
<evidence type="ECO:0000256" key="13">
    <source>
        <dbReference type="PIRSR" id="PIRSR000310-1"/>
    </source>
</evidence>
<evidence type="ECO:0000256" key="11">
    <source>
        <dbReference type="ARBA" id="ARBA00023014"/>
    </source>
</evidence>
<evidence type="ECO:0000256" key="12">
    <source>
        <dbReference type="ARBA" id="ARBA00023291"/>
    </source>
</evidence>
<dbReference type="InterPro" id="IPR037024">
    <property type="entry name" value="NiFe_Hase_small_N_sf"/>
</dbReference>
<evidence type="ECO:0000256" key="10">
    <source>
        <dbReference type="ARBA" id="ARBA00023004"/>
    </source>
</evidence>
<feature type="binding site" evidence="13">
    <location>
        <position position="195"/>
    </location>
    <ligand>
        <name>[4Fe-4S] cluster</name>
        <dbReference type="ChEBI" id="CHEBI:49883"/>
        <label>1</label>
    </ligand>
</feature>
<dbReference type="KEGG" id="dfo:Dform_01923"/>
<dbReference type="GO" id="GO:0009375">
    <property type="term" value="C:ferredoxin hydrogenase complex"/>
    <property type="evidence" value="ECO:0007669"/>
    <property type="project" value="InterPro"/>
</dbReference>
<dbReference type="InterPro" id="IPR001821">
    <property type="entry name" value="NiFe_hydrogenase_ssu"/>
</dbReference>
<dbReference type="InterPro" id="IPR006137">
    <property type="entry name" value="NADH_UbQ_OxRdtase-like_20kDa"/>
</dbReference>
<dbReference type="PANTHER" id="PTHR30013">
    <property type="entry name" value="NIFE / NIFESE HYDROGENASE SMALL SUBUNIT FAMILY MEMBER"/>
    <property type="match status" value="1"/>
</dbReference>
<keyword evidence="7 13" id="KW-0479">Metal-binding</keyword>
<dbReference type="Gene3D" id="3.40.50.700">
    <property type="entry name" value="NADH:ubiquinone oxidoreductase-like, 20kDa subunit"/>
    <property type="match status" value="1"/>
</dbReference>
<dbReference type="RefSeq" id="WP_076004807.1">
    <property type="nucleotide sequence ID" value="NZ_CP018258.1"/>
</dbReference>
<evidence type="ECO:0000313" key="17">
    <source>
        <dbReference type="Proteomes" id="UP000185934"/>
    </source>
</evidence>
<dbReference type="GO" id="GO:0033748">
    <property type="term" value="F:hydrogenase (acceptor) activity"/>
    <property type="evidence" value="ECO:0007669"/>
    <property type="project" value="UniProtKB-EC"/>
</dbReference>
<reference evidence="17" key="1">
    <citation type="submission" date="2016-11" db="EMBL/GenBank/DDBJ databases">
        <title>Dehalogenimonas formicexedens sp. nov., a chlorinated alkane respiring bacterium isolated from contaminated groundwater.</title>
        <authorList>
            <person name="Key T.A."/>
            <person name="Bowman K.S."/>
            <person name="Lee I."/>
            <person name="Chun J."/>
            <person name="Albuquerque L."/>
            <person name="da Costa M.S."/>
            <person name="Rainey F.A."/>
            <person name="Moe W.M."/>
        </authorList>
    </citation>
    <scope>NUCLEOTIDE SEQUENCE [LARGE SCALE GENOMIC DNA]</scope>
    <source>
        <strain evidence="17">NSZ-14</strain>
    </source>
</reference>
<comment type="subcellular location">
    <subcellularLocation>
        <location evidence="3">Cell envelope</location>
    </subcellularLocation>
</comment>
<dbReference type="GO" id="GO:0044569">
    <property type="term" value="C:[Ni-Fe] hydrogenase complex"/>
    <property type="evidence" value="ECO:0007669"/>
    <property type="project" value="TreeGrafter"/>
</dbReference>
<evidence type="ECO:0000256" key="5">
    <source>
        <dbReference type="ARBA" id="ARBA00011771"/>
    </source>
</evidence>
<protein>
    <submittedName>
        <fullName evidence="16">Hydrogenase small subunit</fullName>
        <ecNumber evidence="16">1.12.99.6</ecNumber>
    </submittedName>
</protein>
<feature type="domain" description="Cytochrome-c3 hydrogenase C-terminal" evidence="15">
    <location>
        <begin position="228"/>
        <end position="308"/>
    </location>
</feature>
<dbReference type="PANTHER" id="PTHR30013:SF7">
    <property type="entry name" value="HYDROGENASE-2 SMALL CHAIN"/>
    <property type="match status" value="1"/>
</dbReference>
<dbReference type="GO" id="GO:0008901">
    <property type="term" value="F:ferredoxin hydrogenase activity"/>
    <property type="evidence" value="ECO:0007669"/>
    <property type="project" value="InterPro"/>
</dbReference>
<evidence type="ECO:0000256" key="1">
    <source>
        <dbReference type="ARBA" id="ARBA00001927"/>
    </source>
</evidence>
<feature type="binding site" evidence="13">
    <location>
        <position position="297"/>
    </location>
    <ligand>
        <name>[3Fe-4S] cluster</name>
        <dbReference type="ChEBI" id="CHEBI:21137"/>
    </ligand>
</feature>
<keyword evidence="9 16" id="KW-0560">Oxidoreductase</keyword>
<dbReference type="Gene3D" id="4.10.480.10">
    <property type="entry name" value="Cytochrome-c3 hydrogenase, C-terminal domain"/>
    <property type="match status" value="1"/>
</dbReference>
<dbReference type="EC" id="1.12.99.6" evidence="16"/>
<feature type="binding site" evidence="13">
    <location>
        <position position="233"/>
    </location>
    <ligand>
        <name>[4Fe-4S] cluster</name>
        <dbReference type="ChEBI" id="CHEBI:49883"/>
        <label>2</label>
    </ligand>
</feature>
<comment type="cofactor">
    <cofactor evidence="2">
        <name>[4Fe-4S] cluster</name>
        <dbReference type="ChEBI" id="CHEBI:49883"/>
    </cofactor>
</comment>
<dbReference type="AlphaFoldDB" id="A0A1P8F9X3"/>
<dbReference type="Pfam" id="PF01058">
    <property type="entry name" value="Oxidored_q6"/>
    <property type="match status" value="1"/>
</dbReference>
<dbReference type="PROSITE" id="PS51318">
    <property type="entry name" value="TAT"/>
    <property type="match status" value="1"/>
</dbReference>
<dbReference type="PIRSF" id="PIRSF000310">
    <property type="entry name" value="NiFe_hyd_ssu"/>
    <property type="match status" value="1"/>
</dbReference>
<feature type="binding site" evidence="13">
    <location>
        <position position="294"/>
    </location>
    <ligand>
        <name>[3Fe-4S] cluster</name>
        <dbReference type="ChEBI" id="CHEBI:21137"/>
    </ligand>
</feature>
<comment type="similarity">
    <text evidence="4">Belongs to the [NiFe]/[NiFeSe] hydrogenase small subunit family.</text>
</comment>
<evidence type="ECO:0000256" key="7">
    <source>
        <dbReference type="ARBA" id="ARBA00022723"/>
    </source>
</evidence>
<evidence type="ECO:0000256" key="9">
    <source>
        <dbReference type="ARBA" id="ARBA00023002"/>
    </source>
</evidence>
<evidence type="ECO:0000256" key="3">
    <source>
        <dbReference type="ARBA" id="ARBA00004196"/>
    </source>
</evidence>
<name>A0A1P8F9X3_9CHLR</name>
<dbReference type="GO" id="GO:0051539">
    <property type="term" value="F:4 iron, 4 sulfur cluster binding"/>
    <property type="evidence" value="ECO:0007669"/>
    <property type="project" value="UniProtKB-KW"/>
</dbReference>
<dbReference type="GO" id="GO:0009055">
    <property type="term" value="F:electron transfer activity"/>
    <property type="evidence" value="ECO:0007669"/>
    <property type="project" value="TreeGrafter"/>
</dbReference>
<dbReference type="EMBL" id="CP018258">
    <property type="protein sequence ID" value="APV45238.1"/>
    <property type="molecule type" value="Genomic_DNA"/>
</dbReference>
<keyword evidence="12 13" id="KW-0003">3Fe-4S</keyword>